<keyword evidence="1" id="KW-0805">Transcription regulation</keyword>
<dbReference type="PANTHER" id="PTHR32002:SF62">
    <property type="entry name" value="PROTEIN NLP6-LIKE ISOFORM X1"/>
    <property type="match status" value="1"/>
</dbReference>
<gene>
    <name evidence="8" type="ORF">RHGRI_006054</name>
</gene>
<evidence type="ECO:0000256" key="4">
    <source>
        <dbReference type="ARBA" id="ARBA00023242"/>
    </source>
</evidence>
<keyword evidence="9" id="KW-1185">Reference proteome</keyword>
<evidence type="ECO:0000313" key="9">
    <source>
        <dbReference type="Proteomes" id="UP000823749"/>
    </source>
</evidence>
<evidence type="ECO:0008006" key="10">
    <source>
        <dbReference type="Google" id="ProtNLM"/>
    </source>
</evidence>
<dbReference type="Gene3D" id="3.10.20.90">
    <property type="entry name" value="Phosphatidylinositol 3-kinase Catalytic Subunit, Chain A, domain 1"/>
    <property type="match status" value="1"/>
</dbReference>
<evidence type="ECO:0000259" key="6">
    <source>
        <dbReference type="PROSITE" id="PS51519"/>
    </source>
</evidence>
<dbReference type="SUPFAM" id="SSF54277">
    <property type="entry name" value="CAD &amp; PB1 domains"/>
    <property type="match status" value="1"/>
</dbReference>
<dbReference type="EMBL" id="JACTNZ010000002">
    <property type="protein sequence ID" value="KAG5563493.1"/>
    <property type="molecule type" value="Genomic_DNA"/>
</dbReference>
<evidence type="ECO:0000259" key="7">
    <source>
        <dbReference type="PROSITE" id="PS51745"/>
    </source>
</evidence>
<dbReference type="InterPro" id="IPR000270">
    <property type="entry name" value="PB1_dom"/>
</dbReference>
<evidence type="ECO:0000256" key="5">
    <source>
        <dbReference type="SAM" id="MobiDB-lite"/>
    </source>
</evidence>
<dbReference type="GO" id="GO:0003700">
    <property type="term" value="F:DNA-binding transcription factor activity"/>
    <property type="evidence" value="ECO:0007669"/>
    <property type="project" value="InterPro"/>
</dbReference>
<dbReference type="InterPro" id="IPR053793">
    <property type="entry name" value="PB1-like"/>
</dbReference>
<dbReference type="InterPro" id="IPR045012">
    <property type="entry name" value="NLP"/>
</dbReference>
<dbReference type="SMART" id="SM00666">
    <property type="entry name" value="PB1"/>
    <property type="match status" value="1"/>
</dbReference>
<accession>A0AAV6LGR0</accession>
<comment type="caution">
    <text evidence="8">The sequence shown here is derived from an EMBL/GenBank/DDBJ whole genome shotgun (WGS) entry which is preliminary data.</text>
</comment>
<dbReference type="PANTHER" id="PTHR32002">
    <property type="entry name" value="PROTEIN NLP8"/>
    <property type="match status" value="1"/>
</dbReference>
<feature type="domain" description="RWP-RK" evidence="6">
    <location>
        <begin position="705"/>
        <end position="795"/>
    </location>
</feature>
<feature type="region of interest" description="Disordered" evidence="5">
    <location>
        <begin position="190"/>
        <end position="214"/>
    </location>
</feature>
<dbReference type="Pfam" id="PF22936">
    <property type="entry name" value="Pol_BBD"/>
    <property type="match status" value="1"/>
</dbReference>
<reference evidence="8" key="1">
    <citation type="submission" date="2020-08" db="EMBL/GenBank/DDBJ databases">
        <title>Plant Genome Project.</title>
        <authorList>
            <person name="Zhang R.-G."/>
        </authorList>
    </citation>
    <scope>NUCLEOTIDE SEQUENCE</scope>
    <source>
        <strain evidence="8">WSP0</strain>
        <tissue evidence="8">Leaf</tissue>
    </source>
</reference>
<proteinExistence type="predicted"/>
<dbReference type="InterPro" id="IPR003035">
    <property type="entry name" value="RWP-RK_dom"/>
</dbReference>
<name>A0AAV6LGR0_9ERIC</name>
<dbReference type="GO" id="GO:0003677">
    <property type="term" value="F:DNA binding"/>
    <property type="evidence" value="ECO:0007669"/>
    <property type="project" value="UniProtKB-KW"/>
</dbReference>
<dbReference type="AlphaFoldDB" id="A0AAV6LGR0"/>
<evidence type="ECO:0000256" key="1">
    <source>
        <dbReference type="ARBA" id="ARBA00023015"/>
    </source>
</evidence>
<evidence type="ECO:0000256" key="3">
    <source>
        <dbReference type="ARBA" id="ARBA00023163"/>
    </source>
</evidence>
<keyword evidence="2" id="KW-0238">DNA-binding</keyword>
<dbReference type="Proteomes" id="UP000823749">
    <property type="component" value="Chromosome 2"/>
</dbReference>
<sequence length="1063" mass="119591">MEHFDITPYVHRILEGLKQYPSSTRFNKSDLPSVFTYILSKSGLLSKSGMHTSTVLSTASGTSSWYFDSACCNHMTSDPNIFSTKSTDSRTPAIHIADGSKMHVTHVGHVSTPNMSLSDVYLVPNLALNLISIGQLCELSLTITFSSNGCQVQDPRTRQTLGIGYSSELTQTVNPEVPVLFEDPAPTPFGSSLPKTSHFSPSQEPSNALLPTDQDVAPPLRRFDRVRELPVHLRAQPLFSFTDNSADSIRHALQKLISEEELRGQLVQFWAATKTSEGRTLLTTQFQPFALGQTYFTSSRNVLCEYRMGMCREYNSFYADAESGEDQLGLPGRVFLHQLPESTPDVRYYSLEEYPQREFALRCGIESSMAVPVFEHSSHTCVGVLEIVSPLSFLFPVLNDKSFLGKMYDIFQEVGLQCFDGYKHSELQIGDENKAGAFQELKTVLETVCKIHELPLAMTWVTCCACKSLLRGKLLSEGVEIFQPQTFDQYRFIQFSKFSHLTTGVVAGMVHSSSNILYCSDITQLSLAEYPLVPYARLCKFRGWFTICLQSNYTANDLYVLEFFLPRSYRDRDNSKKKNRSGKNRYHDNSWTLLSLILGTMEENFRTFKLASGQELGDLLSVKVMHFQKGRKLPSCTKIQAEGGGVRLHIHSGMNVVSEDQNIPHLEAVQNGEVTMQLDSSHQPPLDPPNNGQHVVIAEQNISTITSLEERKRKTQRVDKGTGVRIEVPLADILKCAKMSRADAVEELQVSVSTLKRVCRGYGIGRWSAREIKKVYSFQLENEGQTRQCLNSDLPLNQASDSVAHTKPAFQDAETVTIRAKYENNTIKFRLSLPSRLVALQQEVAKRLNLEAGTYYISACNYLLPGQFLSKGVEFCRDWKYQQTMFIEISNCSNLRTGVVAGMSSYTENEVHVLEFFLPWSSKNSWTSLSLILGTMEENFRTFKLASGQELGNVLSVEVMNFQNASDSVAHTKPAFQDAVTVTIRAKYENNTIKFRLSLPPRLVALQQEVAKRLDLEARTYYVRYKDEENELILIACDEDLEDCIHSFKSLGNTSVAVLLELK</sequence>
<feature type="compositionally biased region" description="Polar residues" evidence="5">
    <location>
        <begin position="190"/>
        <end position="206"/>
    </location>
</feature>
<protein>
    <recommendedName>
        <fullName evidence="10">NIN-like protein</fullName>
    </recommendedName>
</protein>
<dbReference type="PROSITE" id="PS51745">
    <property type="entry name" value="PB1"/>
    <property type="match status" value="1"/>
</dbReference>
<dbReference type="Pfam" id="PF00564">
    <property type="entry name" value="PB1"/>
    <property type="match status" value="1"/>
</dbReference>
<evidence type="ECO:0000256" key="2">
    <source>
        <dbReference type="ARBA" id="ARBA00023125"/>
    </source>
</evidence>
<organism evidence="8 9">
    <name type="scientific">Rhododendron griersonianum</name>
    <dbReference type="NCBI Taxonomy" id="479676"/>
    <lineage>
        <taxon>Eukaryota</taxon>
        <taxon>Viridiplantae</taxon>
        <taxon>Streptophyta</taxon>
        <taxon>Embryophyta</taxon>
        <taxon>Tracheophyta</taxon>
        <taxon>Spermatophyta</taxon>
        <taxon>Magnoliopsida</taxon>
        <taxon>eudicotyledons</taxon>
        <taxon>Gunneridae</taxon>
        <taxon>Pentapetalae</taxon>
        <taxon>asterids</taxon>
        <taxon>Ericales</taxon>
        <taxon>Ericaceae</taxon>
        <taxon>Ericoideae</taxon>
        <taxon>Rhodoreae</taxon>
        <taxon>Rhododendron</taxon>
    </lineage>
</organism>
<dbReference type="InterPro" id="IPR055081">
    <property type="entry name" value="NLP1-9_GAF"/>
</dbReference>
<dbReference type="Pfam" id="PF02042">
    <property type="entry name" value="RWP-RK"/>
    <property type="match status" value="1"/>
</dbReference>
<keyword evidence="4" id="KW-0539">Nucleus</keyword>
<dbReference type="InterPro" id="IPR054722">
    <property type="entry name" value="PolX-like_BBD"/>
</dbReference>
<dbReference type="Pfam" id="PF22922">
    <property type="entry name" value="GAF_NLP"/>
    <property type="match status" value="1"/>
</dbReference>
<evidence type="ECO:0000313" key="8">
    <source>
        <dbReference type="EMBL" id="KAG5563493.1"/>
    </source>
</evidence>
<dbReference type="PROSITE" id="PS51519">
    <property type="entry name" value="RWP_RK"/>
    <property type="match status" value="1"/>
</dbReference>
<keyword evidence="3" id="KW-0804">Transcription</keyword>
<feature type="domain" description="PB1" evidence="7">
    <location>
        <begin position="981"/>
        <end position="1063"/>
    </location>
</feature>